<proteinExistence type="inferred from homology"/>
<protein>
    <recommendedName>
        <fullName evidence="5">S-methyl-5-thioribose-1-phosphate isomerase</fullName>
    </recommendedName>
</protein>
<sequence length="199" mass="21806">MINTGNAPKGMSCWNPAFDVTPASYITGIITEKGVLKPDADGRFDIKGFVARHSLSLIALERWVARFIHSWLMRVTIVPKTVRADRASRQQFNTRAAAGLNTMALSGFLHSCRWHAAGAAAGMALAFRHFCVARTGEMMLYRLRCPSGGQQGAQGGRTLRRCCGRGSAKLFLSNQQSAPDRSCGRRDETHCVIRRPVVG</sequence>
<dbReference type="EMBL" id="AGNL01039167">
    <property type="protein sequence ID" value="EJK52841.1"/>
    <property type="molecule type" value="Genomic_DNA"/>
</dbReference>
<dbReference type="InterPro" id="IPR042529">
    <property type="entry name" value="IF_2B-like_C"/>
</dbReference>
<dbReference type="Proteomes" id="UP000266841">
    <property type="component" value="Unassembled WGS sequence"/>
</dbReference>
<dbReference type="InterPro" id="IPR000649">
    <property type="entry name" value="IF-2B-related"/>
</dbReference>
<organism evidence="3 4">
    <name type="scientific">Thalassiosira oceanica</name>
    <name type="common">Marine diatom</name>
    <dbReference type="NCBI Taxonomy" id="159749"/>
    <lineage>
        <taxon>Eukaryota</taxon>
        <taxon>Sar</taxon>
        <taxon>Stramenopiles</taxon>
        <taxon>Ochrophyta</taxon>
        <taxon>Bacillariophyta</taxon>
        <taxon>Coscinodiscophyceae</taxon>
        <taxon>Thalassiosirophycidae</taxon>
        <taxon>Thalassiosirales</taxon>
        <taxon>Thalassiosiraceae</taxon>
        <taxon>Thalassiosira</taxon>
    </lineage>
</organism>
<dbReference type="AlphaFoldDB" id="K0RVH3"/>
<name>K0RVH3_THAOC</name>
<evidence type="ECO:0000256" key="2">
    <source>
        <dbReference type="RuleBase" id="RU003814"/>
    </source>
</evidence>
<dbReference type="PANTHER" id="PTHR43475:SF1">
    <property type="entry name" value="METHYLTHIORIBOSE-1-PHOSPHATE ISOMERASE"/>
    <property type="match status" value="1"/>
</dbReference>
<evidence type="ECO:0000313" key="3">
    <source>
        <dbReference type="EMBL" id="EJK52841.1"/>
    </source>
</evidence>
<dbReference type="GO" id="GO:0019509">
    <property type="term" value="P:L-methionine salvage from methylthioadenosine"/>
    <property type="evidence" value="ECO:0007669"/>
    <property type="project" value="TreeGrafter"/>
</dbReference>
<dbReference type="OrthoDB" id="2461at2759"/>
<dbReference type="GO" id="GO:0046523">
    <property type="term" value="F:S-methyl-5-thioribose-1-phosphate isomerase activity"/>
    <property type="evidence" value="ECO:0007669"/>
    <property type="project" value="TreeGrafter"/>
</dbReference>
<gene>
    <name evidence="3" type="ORF">THAOC_27850</name>
</gene>
<reference evidence="3 4" key="1">
    <citation type="journal article" date="2012" name="Genome Biol.">
        <title>Genome and low-iron response of an oceanic diatom adapted to chronic iron limitation.</title>
        <authorList>
            <person name="Lommer M."/>
            <person name="Specht M."/>
            <person name="Roy A.S."/>
            <person name="Kraemer L."/>
            <person name="Andreson R."/>
            <person name="Gutowska M.A."/>
            <person name="Wolf J."/>
            <person name="Bergner S.V."/>
            <person name="Schilhabel M.B."/>
            <person name="Klostermeier U.C."/>
            <person name="Beiko R.G."/>
            <person name="Rosenstiel P."/>
            <person name="Hippler M."/>
            <person name="Laroche J."/>
        </authorList>
    </citation>
    <scope>NUCLEOTIDE SEQUENCE [LARGE SCALE GENOMIC DNA]</scope>
    <source>
        <strain evidence="3 4">CCMP1005</strain>
    </source>
</reference>
<comment type="similarity">
    <text evidence="1 2">Belongs to the eIF-2B alpha/beta/delta subunits family.</text>
</comment>
<dbReference type="SUPFAM" id="SSF100950">
    <property type="entry name" value="NagB/RpiA/CoA transferase-like"/>
    <property type="match status" value="1"/>
</dbReference>
<dbReference type="PANTHER" id="PTHR43475">
    <property type="entry name" value="METHYLTHIORIBOSE-1-PHOSPHATE ISOMERASE"/>
    <property type="match status" value="1"/>
</dbReference>
<evidence type="ECO:0000256" key="1">
    <source>
        <dbReference type="ARBA" id="ARBA00007251"/>
    </source>
</evidence>
<dbReference type="Pfam" id="PF01008">
    <property type="entry name" value="IF-2B"/>
    <property type="match status" value="1"/>
</dbReference>
<dbReference type="eggNOG" id="KOG1468">
    <property type="taxonomic scope" value="Eukaryota"/>
</dbReference>
<dbReference type="InterPro" id="IPR037171">
    <property type="entry name" value="NagB/RpiA_transferase-like"/>
</dbReference>
<keyword evidence="4" id="KW-1185">Reference proteome</keyword>
<accession>K0RVH3</accession>
<evidence type="ECO:0000313" key="4">
    <source>
        <dbReference type="Proteomes" id="UP000266841"/>
    </source>
</evidence>
<dbReference type="Gene3D" id="3.40.50.10470">
    <property type="entry name" value="Translation initiation factor eif-2b, domain 2"/>
    <property type="match status" value="1"/>
</dbReference>
<evidence type="ECO:0008006" key="5">
    <source>
        <dbReference type="Google" id="ProtNLM"/>
    </source>
</evidence>
<comment type="caution">
    <text evidence="3">The sequence shown here is derived from an EMBL/GenBank/DDBJ whole genome shotgun (WGS) entry which is preliminary data.</text>
</comment>